<organism evidence="1">
    <name type="scientific">metagenome</name>
    <dbReference type="NCBI Taxonomy" id="256318"/>
    <lineage>
        <taxon>unclassified sequences</taxon>
        <taxon>metagenomes</taxon>
    </lineage>
</organism>
<name>A0A2P2CCK3_9ZZZZ</name>
<reference evidence="1" key="1">
    <citation type="submission" date="2015-08" db="EMBL/GenBank/DDBJ databases">
        <authorList>
            <person name="Babu N.S."/>
            <person name="Beckwith C.J."/>
            <person name="Beseler K.G."/>
            <person name="Brison A."/>
            <person name="Carone J.V."/>
            <person name="Caskin T.P."/>
            <person name="Diamond M."/>
            <person name="Durham M.E."/>
            <person name="Foxe J.M."/>
            <person name="Go M."/>
            <person name="Henderson B.A."/>
            <person name="Jones I.B."/>
            <person name="McGettigan J.A."/>
            <person name="Micheletti S.J."/>
            <person name="Nasrallah M.E."/>
            <person name="Ortiz D."/>
            <person name="Piller C.R."/>
            <person name="Privatt S.R."/>
            <person name="Schneider S.L."/>
            <person name="Sharp S."/>
            <person name="Smith T.C."/>
            <person name="Stanton J.D."/>
            <person name="Ullery H.E."/>
            <person name="Wilson R.J."/>
            <person name="Serrano M.G."/>
            <person name="Buck G."/>
            <person name="Lee V."/>
            <person name="Wang Y."/>
            <person name="Carvalho R."/>
            <person name="Voegtly L."/>
            <person name="Shi R."/>
            <person name="Duckworth R."/>
            <person name="Johnson A."/>
            <person name="Loviza R."/>
            <person name="Walstead R."/>
            <person name="Shah Z."/>
            <person name="Kiflezghi M."/>
            <person name="Wade K."/>
            <person name="Ball S.L."/>
            <person name="Bradley K.W."/>
            <person name="Asai D.J."/>
            <person name="Bowman C.A."/>
            <person name="Russell D.A."/>
            <person name="Pope W.H."/>
            <person name="Jacobs-Sera D."/>
            <person name="Hendrix R.W."/>
            <person name="Hatfull G.F."/>
        </authorList>
    </citation>
    <scope>NUCLEOTIDE SEQUENCE</scope>
</reference>
<gene>
    <name evidence="1" type="ORF">NOCA2670011</name>
</gene>
<dbReference type="EMBL" id="CZKA01000064">
    <property type="protein sequence ID" value="CUR59714.1"/>
    <property type="molecule type" value="Genomic_DNA"/>
</dbReference>
<protein>
    <submittedName>
        <fullName evidence="1">Uncharacterized protein</fullName>
    </submittedName>
</protein>
<proteinExistence type="predicted"/>
<sequence>MPSMLIDPSYAQLSHLAGQQVDAMVEGGCVRLWLEHVSTPATFADLSSFTVRLTGPVDQPLIPGVQLLSSERGDFVLMLEAVAADIRHLHYEAFLVESPDRATAA</sequence>
<dbReference type="AlphaFoldDB" id="A0A2P2CCK3"/>
<accession>A0A2P2CCK3</accession>
<evidence type="ECO:0000313" key="1">
    <source>
        <dbReference type="EMBL" id="CUR59714.1"/>
    </source>
</evidence>